<dbReference type="EMBL" id="CAJVQC010030101">
    <property type="protein sequence ID" value="CAG8744647.1"/>
    <property type="molecule type" value="Genomic_DNA"/>
</dbReference>
<organism evidence="1 2">
    <name type="scientific">Racocetra persica</name>
    <dbReference type="NCBI Taxonomy" id="160502"/>
    <lineage>
        <taxon>Eukaryota</taxon>
        <taxon>Fungi</taxon>
        <taxon>Fungi incertae sedis</taxon>
        <taxon>Mucoromycota</taxon>
        <taxon>Glomeromycotina</taxon>
        <taxon>Glomeromycetes</taxon>
        <taxon>Diversisporales</taxon>
        <taxon>Gigasporaceae</taxon>
        <taxon>Racocetra</taxon>
    </lineage>
</organism>
<keyword evidence="2" id="KW-1185">Reference proteome</keyword>
<reference evidence="1" key="1">
    <citation type="submission" date="2021-06" db="EMBL/GenBank/DDBJ databases">
        <authorList>
            <person name="Kallberg Y."/>
            <person name="Tangrot J."/>
            <person name="Rosling A."/>
        </authorList>
    </citation>
    <scope>NUCLEOTIDE SEQUENCE</scope>
    <source>
        <strain evidence="1">MA461A</strain>
    </source>
</reference>
<dbReference type="Proteomes" id="UP000789920">
    <property type="component" value="Unassembled WGS sequence"/>
</dbReference>
<proteinExistence type="predicted"/>
<sequence length="135" mass="15611">MSTVKIWCLERGSNCSSAFYVTVKSNSNIFDLKKAIFREISVSCNIKPKDLNLWKVDFNQNISENVPFDRILKDEMEIKNATSLIRDIFYGVEGNSIRIIFEAPAVASESSETYSEILNVVTMRDYRYEFAYYDS</sequence>
<accession>A0ACA9QGR4</accession>
<feature type="non-terminal residue" evidence="1">
    <location>
        <position position="135"/>
    </location>
</feature>
<evidence type="ECO:0000313" key="2">
    <source>
        <dbReference type="Proteomes" id="UP000789920"/>
    </source>
</evidence>
<gene>
    <name evidence="1" type="ORF">RPERSI_LOCUS13525</name>
</gene>
<evidence type="ECO:0000313" key="1">
    <source>
        <dbReference type="EMBL" id="CAG8744647.1"/>
    </source>
</evidence>
<protein>
    <submittedName>
        <fullName evidence="1">28161_t:CDS:1</fullName>
    </submittedName>
</protein>
<comment type="caution">
    <text evidence="1">The sequence shown here is derived from an EMBL/GenBank/DDBJ whole genome shotgun (WGS) entry which is preliminary data.</text>
</comment>
<name>A0ACA9QGR4_9GLOM</name>